<feature type="transmembrane region" description="Helical" evidence="1">
    <location>
        <begin position="68"/>
        <end position="85"/>
    </location>
</feature>
<reference evidence="3" key="1">
    <citation type="submission" date="2020-07" db="EMBL/GenBank/DDBJ databases">
        <title>Metabolic diversity and evolutionary history of the archaeal phylum ###Micrarchaeota### uncovered from a freshwater lake metagenome.</title>
        <authorList>
            <person name="Kadnikov V.V."/>
            <person name="Savvichev A.S."/>
            <person name="Mardanov A.V."/>
            <person name="Beletsky A.V."/>
            <person name="Chupakov A.V."/>
            <person name="Kokryatskaya N.M."/>
            <person name="Pimenov N.V."/>
            <person name="Ravin N.V."/>
        </authorList>
    </citation>
    <scope>NUCLEOTIDE SEQUENCE [LARGE SCALE GENOMIC DNA]</scope>
</reference>
<protein>
    <submittedName>
        <fullName evidence="2">Uncharacterized protein</fullName>
    </submittedName>
</protein>
<evidence type="ECO:0000313" key="3">
    <source>
        <dbReference type="Proteomes" id="UP000510821"/>
    </source>
</evidence>
<accession>A0A7D5XL58</accession>
<name>A0A7D5XL58_FERL1</name>
<gene>
    <name evidence="2" type="ORF">Sv326_0173</name>
</gene>
<dbReference type="KEGG" id="flt:Sv326_0173"/>
<keyword evidence="1" id="KW-1133">Transmembrane helix</keyword>
<evidence type="ECO:0000256" key="1">
    <source>
        <dbReference type="SAM" id="Phobius"/>
    </source>
</evidence>
<keyword evidence="1" id="KW-0812">Transmembrane</keyword>
<dbReference type="Proteomes" id="UP000510821">
    <property type="component" value="Chromosome"/>
</dbReference>
<dbReference type="AlphaFoldDB" id="A0A7D5XL58"/>
<organism evidence="2 3">
    <name type="scientific">Fermentimicrarchaeum limneticum</name>
    <dbReference type="NCBI Taxonomy" id="2795018"/>
    <lineage>
        <taxon>Archaea</taxon>
        <taxon>Candidatus Micrarchaeota</taxon>
        <taxon>Candidatus Fermentimicrarchaeales</taxon>
        <taxon>Candidatus Fermentimicrarchaeaceae</taxon>
        <taxon>Candidatus Fermentimicrarchaeum</taxon>
    </lineage>
</organism>
<dbReference type="EMBL" id="CP058998">
    <property type="protein sequence ID" value="QLJ52348.1"/>
    <property type="molecule type" value="Genomic_DNA"/>
</dbReference>
<sequence length="90" mass="10385">MVMVMMDIGGKGYKSEWWSKKMRKKFLLWASYFIVTVYLLILAVFIILSVSLPQAADSAHISFLRESILNFSSPVILFAILLVLWSREPQ</sequence>
<evidence type="ECO:0000313" key="2">
    <source>
        <dbReference type="EMBL" id="QLJ52348.1"/>
    </source>
</evidence>
<feature type="transmembrane region" description="Helical" evidence="1">
    <location>
        <begin position="26"/>
        <end position="48"/>
    </location>
</feature>
<proteinExistence type="predicted"/>
<keyword evidence="1" id="KW-0472">Membrane</keyword>